<dbReference type="SUPFAM" id="SSF47473">
    <property type="entry name" value="EF-hand"/>
    <property type="match status" value="1"/>
</dbReference>
<evidence type="ECO:0000313" key="8">
    <source>
        <dbReference type="Proteomes" id="UP001190700"/>
    </source>
</evidence>
<protein>
    <recommendedName>
        <fullName evidence="6">EF-hand domain-containing protein</fullName>
    </recommendedName>
</protein>
<dbReference type="PROSITE" id="PS50222">
    <property type="entry name" value="EF_HAND_2"/>
    <property type="match status" value="2"/>
</dbReference>
<evidence type="ECO:0000313" key="7">
    <source>
        <dbReference type="EMBL" id="KAK3241203.1"/>
    </source>
</evidence>
<dbReference type="Gene3D" id="2.130.10.10">
    <property type="entry name" value="YVTN repeat-like/Quinoprotein amine dehydrogenase"/>
    <property type="match status" value="3"/>
</dbReference>
<comment type="caution">
    <text evidence="7">The sequence shown here is derived from an EMBL/GenBank/DDBJ whole genome shotgun (WGS) entry which is preliminary data.</text>
</comment>
<feature type="domain" description="EF-hand" evidence="6">
    <location>
        <begin position="70"/>
        <end position="105"/>
    </location>
</feature>
<keyword evidence="2" id="KW-0677">Repeat</keyword>
<dbReference type="Pfam" id="PF00400">
    <property type="entry name" value="WD40"/>
    <property type="match status" value="4"/>
</dbReference>
<dbReference type="PANTHER" id="PTHR44324">
    <property type="entry name" value="WD40 REPEAT DOMAIN 95"/>
    <property type="match status" value="1"/>
</dbReference>
<evidence type="ECO:0000256" key="5">
    <source>
        <dbReference type="SAM" id="MobiDB-lite"/>
    </source>
</evidence>
<dbReference type="PROSITE" id="PS00678">
    <property type="entry name" value="WD_REPEATS_1"/>
    <property type="match status" value="3"/>
</dbReference>
<dbReference type="InterPro" id="IPR015943">
    <property type="entry name" value="WD40/YVTN_repeat-like_dom_sf"/>
</dbReference>
<gene>
    <name evidence="7" type="ORF">CYMTET_49009</name>
</gene>
<sequence length="847" mass="94695">MKDKVTIHEAGMSNGSEEVKPAPRNTLEENINLEMLMQLKVAFDEADDDGGGDLDQEEFVEAFADILGNMSKTALRQMFMKIDANADGRVDWDEFSTFMLLQNQGKQSMQESDSHAEYVEDPDPPDSRVQDSLAHRDMVDHILYMSSGDKYATTSRDGTLRFWTAKELTHLRTVHVGRAWLTDIGLLKNQNKLVVSTFHRALQIYDATSLETVGKLNELEYTPLTLDCWVQNKGDSSSDRLASGDDGGFVQLYSVSERDEEEKQMYSDHWKIDRLWKNPAHTDWVQKVRYLADLSALCSCSLDRTLCLLDVERRGAIRTLVGHSKGVYSFDWSQTYKFIASCGMDRHVLLWNPFSARPMASLTGHSASVQDVLIIEQENQIVTLGIDKTIKVWDIRNHKCLQTIVDKTSYRPENKMTAIHYDPSRRQLVTVAVRPKAWPLRSWEARSGMCHKDPGDTGKMRFRFGGAHGSAKITAMAFDKTGRRLLTGAHDGTMKVWNFSNGSCLKTLINPTQDEITGIEYVHGGFHNKHVIGVGWSRKVAFWEDGEKKQVTTSRNLPGHADDILTVALSPPSTMATASYDGVIIIWNIDSGAIKTKMHAADLENMLLTERAVEKVLFLSNAAGMLAACGADGCVRFWSSVDGNLCLEMHARHASGESLLQMCVHPEGRRLVTADSVGGIKVWDISKFRGQTVKSGREVMKELLYFQAHTAAVSSTQYIVKEQGDMLVTASTDYNITLWTIDGIRIGDFGRDSWQIDDRVTWHSREPEPICGAEGSQDFVDEDESVAGSEEGAREDDAPGDRPEALEPMEEASQTAAGGWYYRAQQGGAREPTDVMHDLRKVQIGEV</sequence>
<organism evidence="7 8">
    <name type="scientific">Cymbomonas tetramitiformis</name>
    <dbReference type="NCBI Taxonomy" id="36881"/>
    <lineage>
        <taxon>Eukaryota</taxon>
        <taxon>Viridiplantae</taxon>
        <taxon>Chlorophyta</taxon>
        <taxon>Pyramimonadophyceae</taxon>
        <taxon>Pyramimonadales</taxon>
        <taxon>Pyramimonadaceae</taxon>
        <taxon>Cymbomonas</taxon>
    </lineage>
</organism>
<dbReference type="SUPFAM" id="SSF50978">
    <property type="entry name" value="WD40 repeat-like"/>
    <property type="match status" value="2"/>
</dbReference>
<feature type="domain" description="EF-hand" evidence="6">
    <location>
        <begin position="34"/>
        <end position="69"/>
    </location>
</feature>
<dbReference type="InterPro" id="IPR001680">
    <property type="entry name" value="WD40_rpt"/>
</dbReference>
<dbReference type="InterPro" id="IPR036322">
    <property type="entry name" value="WD40_repeat_dom_sf"/>
</dbReference>
<dbReference type="SMART" id="SM00320">
    <property type="entry name" value="WD40"/>
    <property type="match status" value="11"/>
</dbReference>
<name>A0AAE0BS58_9CHLO</name>
<dbReference type="CDD" id="cd00200">
    <property type="entry name" value="WD40"/>
    <property type="match status" value="1"/>
</dbReference>
<keyword evidence="1 4" id="KW-0853">WD repeat</keyword>
<dbReference type="InterPro" id="IPR002048">
    <property type="entry name" value="EF_hand_dom"/>
</dbReference>
<keyword evidence="3" id="KW-0106">Calcium</keyword>
<feature type="region of interest" description="Disordered" evidence="5">
    <location>
        <begin position="766"/>
        <end position="835"/>
    </location>
</feature>
<accession>A0AAE0BS58</accession>
<dbReference type="PANTHER" id="PTHR44324:SF4">
    <property type="entry name" value="WD40 REPEAT DOMAIN 95"/>
    <property type="match status" value="1"/>
</dbReference>
<dbReference type="SUPFAM" id="SSF117289">
    <property type="entry name" value="Nucleoporin domain"/>
    <property type="match status" value="1"/>
</dbReference>
<keyword evidence="8" id="KW-1185">Reference proteome</keyword>
<dbReference type="InterPro" id="IPR018247">
    <property type="entry name" value="EF_Hand_1_Ca_BS"/>
</dbReference>
<dbReference type="PROSITE" id="PS50082">
    <property type="entry name" value="WD_REPEATS_2"/>
    <property type="match status" value="6"/>
</dbReference>
<evidence type="ECO:0000259" key="6">
    <source>
        <dbReference type="PROSITE" id="PS50222"/>
    </source>
</evidence>
<evidence type="ECO:0000256" key="4">
    <source>
        <dbReference type="PROSITE-ProRule" id="PRU00221"/>
    </source>
</evidence>
<dbReference type="SMART" id="SM00054">
    <property type="entry name" value="EFh"/>
    <property type="match status" value="2"/>
</dbReference>
<feature type="repeat" description="WD" evidence="4">
    <location>
        <begin position="320"/>
        <end position="361"/>
    </location>
</feature>
<evidence type="ECO:0000256" key="1">
    <source>
        <dbReference type="ARBA" id="ARBA00022574"/>
    </source>
</evidence>
<dbReference type="Proteomes" id="UP001190700">
    <property type="component" value="Unassembled WGS sequence"/>
</dbReference>
<dbReference type="AlphaFoldDB" id="A0AAE0BS58"/>
<evidence type="ECO:0000256" key="2">
    <source>
        <dbReference type="ARBA" id="ARBA00022737"/>
    </source>
</evidence>
<dbReference type="CDD" id="cd00051">
    <property type="entry name" value="EFh"/>
    <property type="match status" value="1"/>
</dbReference>
<feature type="region of interest" description="Disordered" evidence="5">
    <location>
        <begin position="1"/>
        <end position="23"/>
    </location>
</feature>
<dbReference type="Pfam" id="PF13499">
    <property type="entry name" value="EF-hand_7"/>
    <property type="match status" value="1"/>
</dbReference>
<dbReference type="InterPro" id="IPR019775">
    <property type="entry name" value="WD40_repeat_CS"/>
</dbReference>
<dbReference type="GO" id="GO:0005509">
    <property type="term" value="F:calcium ion binding"/>
    <property type="evidence" value="ECO:0007669"/>
    <property type="project" value="InterPro"/>
</dbReference>
<evidence type="ECO:0000256" key="3">
    <source>
        <dbReference type="ARBA" id="ARBA00022837"/>
    </source>
</evidence>
<feature type="repeat" description="WD" evidence="4">
    <location>
        <begin position="557"/>
        <end position="597"/>
    </location>
</feature>
<feature type="repeat" description="WD" evidence="4">
    <location>
        <begin position="706"/>
        <end position="742"/>
    </location>
</feature>
<feature type="region of interest" description="Disordered" evidence="5">
    <location>
        <begin position="104"/>
        <end position="130"/>
    </location>
</feature>
<feature type="repeat" description="WD" evidence="4">
    <location>
        <begin position="362"/>
        <end position="403"/>
    </location>
</feature>
<feature type="compositionally biased region" description="Basic and acidic residues" evidence="5">
    <location>
        <begin position="791"/>
        <end position="805"/>
    </location>
</feature>
<dbReference type="InterPro" id="IPR051242">
    <property type="entry name" value="WD-EF-hand_domain"/>
</dbReference>
<dbReference type="EMBL" id="LGRX02033446">
    <property type="protein sequence ID" value="KAK3241203.1"/>
    <property type="molecule type" value="Genomic_DNA"/>
</dbReference>
<dbReference type="Gene3D" id="1.10.238.10">
    <property type="entry name" value="EF-hand"/>
    <property type="match status" value="1"/>
</dbReference>
<proteinExistence type="predicted"/>
<dbReference type="PROSITE" id="PS00018">
    <property type="entry name" value="EF_HAND_1"/>
    <property type="match status" value="2"/>
</dbReference>
<feature type="repeat" description="WD" evidence="4">
    <location>
        <begin position="132"/>
        <end position="173"/>
    </location>
</feature>
<feature type="repeat" description="WD" evidence="4">
    <location>
        <begin position="473"/>
        <end position="507"/>
    </location>
</feature>
<reference evidence="7 8" key="1">
    <citation type="journal article" date="2015" name="Genome Biol. Evol.">
        <title>Comparative Genomics of a Bacterivorous Green Alga Reveals Evolutionary Causalities and Consequences of Phago-Mixotrophic Mode of Nutrition.</title>
        <authorList>
            <person name="Burns J.A."/>
            <person name="Paasch A."/>
            <person name="Narechania A."/>
            <person name="Kim E."/>
        </authorList>
    </citation>
    <scope>NUCLEOTIDE SEQUENCE [LARGE SCALE GENOMIC DNA]</scope>
    <source>
        <strain evidence="7 8">PLY_AMNH</strain>
    </source>
</reference>
<dbReference type="PROSITE" id="PS50294">
    <property type="entry name" value="WD_REPEATS_REGION"/>
    <property type="match status" value="4"/>
</dbReference>
<dbReference type="InterPro" id="IPR011992">
    <property type="entry name" value="EF-hand-dom_pair"/>
</dbReference>